<comment type="caution">
    <text evidence="1">The sequence shown here is derived from an EMBL/GenBank/DDBJ whole genome shotgun (WGS) entry which is preliminary data.</text>
</comment>
<gene>
    <name evidence="1" type="ORF">DSM3645_07051</name>
</gene>
<dbReference type="Proteomes" id="UP000004358">
    <property type="component" value="Unassembled WGS sequence"/>
</dbReference>
<reference evidence="1 2" key="1">
    <citation type="submission" date="2006-02" db="EMBL/GenBank/DDBJ databases">
        <authorList>
            <person name="Amann R."/>
            <person name="Ferriera S."/>
            <person name="Johnson J."/>
            <person name="Kravitz S."/>
            <person name="Halpern A."/>
            <person name="Remington K."/>
            <person name="Beeson K."/>
            <person name="Tran B."/>
            <person name="Rogers Y.-H."/>
            <person name="Friedman R."/>
            <person name="Venter J.C."/>
        </authorList>
    </citation>
    <scope>NUCLEOTIDE SEQUENCE [LARGE SCALE GENOMIC DNA]</scope>
    <source>
        <strain evidence="1 2">DSM 3645</strain>
    </source>
</reference>
<proteinExistence type="predicted"/>
<accession>A3ZYH9</accession>
<dbReference type="AlphaFoldDB" id="A3ZYH9"/>
<protein>
    <submittedName>
        <fullName evidence="1">Uncharacterized protein</fullName>
    </submittedName>
</protein>
<evidence type="ECO:0000313" key="1">
    <source>
        <dbReference type="EMBL" id="EAQ78429.1"/>
    </source>
</evidence>
<dbReference type="EMBL" id="AANZ01000021">
    <property type="protein sequence ID" value="EAQ78429.1"/>
    <property type="molecule type" value="Genomic_DNA"/>
</dbReference>
<evidence type="ECO:0000313" key="2">
    <source>
        <dbReference type="Proteomes" id="UP000004358"/>
    </source>
</evidence>
<organism evidence="1 2">
    <name type="scientific">Blastopirellula marina DSM 3645</name>
    <dbReference type="NCBI Taxonomy" id="314230"/>
    <lineage>
        <taxon>Bacteria</taxon>
        <taxon>Pseudomonadati</taxon>
        <taxon>Planctomycetota</taxon>
        <taxon>Planctomycetia</taxon>
        <taxon>Pirellulales</taxon>
        <taxon>Pirellulaceae</taxon>
        <taxon>Blastopirellula</taxon>
    </lineage>
</organism>
<dbReference type="HOGENOM" id="CLU_419694_0_0_0"/>
<name>A3ZYH9_9BACT</name>
<dbReference type="eggNOG" id="ENOG5032TVE">
    <property type="taxonomic scope" value="Bacteria"/>
</dbReference>
<sequence length="700" mass="77341">MVTAVFSCAADQVKGQDSLPQQVFKAQQSLGQWLGEGKKRQGWDDYLLSDTLLTQIQLGDKASPEVLEKVLHQYQSDAPGLKLPQFVLVRTKLASWIQAIDAEKKPVAEIFVDAQGKFRPVTPEQAAAAKAKLEAAIGVLEKYIHDSGSATEQGWKSYLRWDDLTQQLAAESPDLGMLERCYLRFHSGAKGLEYQQFADVRRALRRYIDLQFFASTEQYQAMYEMQLGLLVENLKKYADDPNADDAAAVGAQLGWFAQGGQIPELVQSARDSLNYPNLFLTASERFVGYGIDRKVDDTKPVRDNILGTSIYGTGRTVGDLKINLIPNAAAAQVQLVLDAVTRTNNVGRNGQVTVHSSGVTSVLGKKSLLVDAEGVSDTRATAECRTSSTFNSIQANSGLVRNIATNKAYQQKSQAEAIASQHAEQRVVSRMEAETVKLIQDANTRLRKEVRQPLDSRDEFLEIFEISSTSDAIHVMAMKANRFQLAAPTLPPAPAPSSADIGVQLHESMPTNMGEVLLGGIKLTDVKLVELLKERGTEVPEELKITPEKDPWSITFDYKRPVEVRFGQDRIEISIRGRQFTRGDSEFNNPARISAVYLVERGEKGAKLTREGEVSVEYLSRERQGIRDITLKTFLHKKFEALFEPEIVGEGLKLKGRWAGAGPLQLEDLVISDGWATLGWVMPVKKTANKDLASGANSVK</sequence>